<keyword evidence="3" id="KW-1185">Reference proteome</keyword>
<name>A0ABN9UZ10_9DINO</name>
<organism evidence="2 3">
    <name type="scientific">Prorocentrum cordatum</name>
    <dbReference type="NCBI Taxonomy" id="2364126"/>
    <lineage>
        <taxon>Eukaryota</taxon>
        <taxon>Sar</taxon>
        <taxon>Alveolata</taxon>
        <taxon>Dinophyceae</taxon>
        <taxon>Prorocentrales</taxon>
        <taxon>Prorocentraceae</taxon>
        <taxon>Prorocentrum</taxon>
    </lineage>
</organism>
<feature type="region of interest" description="Disordered" evidence="1">
    <location>
        <begin position="134"/>
        <end position="182"/>
    </location>
</feature>
<evidence type="ECO:0000313" key="3">
    <source>
        <dbReference type="Proteomes" id="UP001189429"/>
    </source>
</evidence>
<evidence type="ECO:0000313" key="2">
    <source>
        <dbReference type="EMBL" id="CAK0864481.1"/>
    </source>
</evidence>
<evidence type="ECO:0008006" key="4">
    <source>
        <dbReference type="Google" id="ProtNLM"/>
    </source>
</evidence>
<gene>
    <name evidence="2" type="ORF">PCOR1329_LOCUS52364</name>
</gene>
<comment type="caution">
    <text evidence="2">The sequence shown here is derived from an EMBL/GenBank/DDBJ whole genome shotgun (WGS) entry which is preliminary data.</text>
</comment>
<protein>
    <recommendedName>
        <fullName evidence="4">Apple domain-containing protein</fullName>
    </recommendedName>
</protein>
<proteinExistence type="predicted"/>
<reference evidence="2" key="1">
    <citation type="submission" date="2023-10" db="EMBL/GenBank/DDBJ databases">
        <authorList>
            <person name="Chen Y."/>
            <person name="Shah S."/>
            <person name="Dougan E. K."/>
            <person name="Thang M."/>
            <person name="Chan C."/>
        </authorList>
    </citation>
    <scope>NUCLEOTIDE SEQUENCE [LARGE SCALE GENOMIC DNA]</scope>
</reference>
<accession>A0ABN9UZ10</accession>
<dbReference type="EMBL" id="CAUYUJ010016371">
    <property type="protein sequence ID" value="CAK0864481.1"/>
    <property type="molecule type" value="Genomic_DNA"/>
</dbReference>
<feature type="compositionally biased region" description="Pro residues" evidence="1">
    <location>
        <begin position="136"/>
        <end position="145"/>
    </location>
</feature>
<evidence type="ECO:0000256" key="1">
    <source>
        <dbReference type="SAM" id="MobiDB-lite"/>
    </source>
</evidence>
<dbReference type="Proteomes" id="UP001189429">
    <property type="component" value="Unassembled WGS sequence"/>
</dbReference>
<sequence length="182" mass="18568">MSPGALRGGAAIVAAAAPPASVTPVSAGRPPAEGPRYGEVGMGVCTDEAGRMLSDYHASNESGIGACRGHCNRYAECAGYSWHPSDGTCSLYVRKPLASPPEGYTFFDAGGYAGGVDGLVSGVDGQQGFQCFRKLPAPPPPPAPPTAELGACPSTSPTPRSTSRKRASREKSVALLQTSLES</sequence>